<accession>A0ABU3VHM4</accession>
<proteinExistence type="predicted"/>
<dbReference type="InterPro" id="IPR012863">
    <property type="entry name" value="DUF1636"/>
</dbReference>
<dbReference type="Proteomes" id="UP001255416">
    <property type="component" value="Unassembled WGS sequence"/>
</dbReference>
<keyword evidence="2" id="KW-1185">Reference proteome</keyword>
<dbReference type="SUPFAM" id="SSF52833">
    <property type="entry name" value="Thioredoxin-like"/>
    <property type="match status" value="1"/>
</dbReference>
<sequence>MTEPMPDVAPVELLVCLTCRRGQPTDTEGTRPGAMLHEALAGQDLPAGVTLRGVECLSNCDHGCSIVFRGGGSRWTYVYGNFDETTDAPMILDVAARYHAAPDGLVPWRERPVHFRKNCIARIPPIGET</sequence>
<protein>
    <submittedName>
        <fullName evidence="1">DUF1636 domain-containing protein</fullName>
    </submittedName>
</protein>
<evidence type="ECO:0000313" key="2">
    <source>
        <dbReference type="Proteomes" id="UP001255416"/>
    </source>
</evidence>
<gene>
    <name evidence="1" type="ORF">QO231_17815</name>
</gene>
<dbReference type="Pfam" id="PF07845">
    <property type="entry name" value="DUF1636"/>
    <property type="match status" value="1"/>
</dbReference>
<evidence type="ECO:0000313" key="1">
    <source>
        <dbReference type="EMBL" id="MDU9005692.1"/>
    </source>
</evidence>
<name>A0ABU3VHM4_9RHOB</name>
<dbReference type="RefSeq" id="WP_316779478.1">
    <property type="nucleotide sequence ID" value="NZ_JASMWN010000016.1"/>
</dbReference>
<reference evidence="2" key="1">
    <citation type="submission" date="2023-05" db="EMBL/GenBank/DDBJ databases">
        <title>Sedimentitalea sp. nov. JM2-8.</title>
        <authorList>
            <person name="Huang J."/>
        </authorList>
    </citation>
    <scope>NUCLEOTIDE SEQUENCE [LARGE SCALE GENOMIC DNA]</scope>
    <source>
        <strain evidence="2">KHS03</strain>
    </source>
</reference>
<dbReference type="InterPro" id="IPR036249">
    <property type="entry name" value="Thioredoxin-like_sf"/>
</dbReference>
<comment type="caution">
    <text evidence="1">The sequence shown here is derived from an EMBL/GenBank/DDBJ whole genome shotgun (WGS) entry which is preliminary data.</text>
</comment>
<dbReference type="EMBL" id="JASMWN010000016">
    <property type="protein sequence ID" value="MDU9005692.1"/>
    <property type="molecule type" value="Genomic_DNA"/>
</dbReference>
<organism evidence="1 2">
    <name type="scientific">Sedimentitalea todarodis</name>
    <dbReference type="NCBI Taxonomy" id="1631240"/>
    <lineage>
        <taxon>Bacteria</taxon>
        <taxon>Pseudomonadati</taxon>
        <taxon>Pseudomonadota</taxon>
        <taxon>Alphaproteobacteria</taxon>
        <taxon>Rhodobacterales</taxon>
        <taxon>Paracoccaceae</taxon>
        <taxon>Sedimentitalea</taxon>
    </lineage>
</organism>